<name>A0A565ARS4_9BRAS</name>
<dbReference type="GO" id="GO:0005777">
    <property type="term" value="C:peroxisome"/>
    <property type="evidence" value="ECO:0007669"/>
    <property type="project" value="InterPro"/>
</dbReference>
<comment type="caution">
    <text evidence="2">The sequence shown here is derived from an EMBL/GenBank/DDBJ whole genome shotgun (WGS) entry which is preliminary data.</text>
</comment>
<feature type="compositionally biased region" description="Polar residues" evidence="1">
    <location>
        <begin position="154"/>
        <end position="164"/>
    </location>
</feature>
<gene>
    <name evidence="2" type="ORF">ANE_LOCUS1763</name>
</gene>
<accession>A0A565ARS4</accession>
<reference evidence="2" key="1">
    <citation type="submission" date="2019-07" db="EMBL/GenBank/DDBJ databases">
        <authorList>
            <person name="Dittberner H."/>
        </authorList>
    </citation>
    <scope>NUCLEOTIDE SEQUENCE [LARGE SCALE GENOMIC DNA]</scope>
</reference>
<evidence type="ECO:0000313" key="2">
    <source>
        <dbReference type="EMBL" id="VVA91318.1"/>
    </source>
</evidence>
<organism evidence="2 3">
    <name type="scientific">Arabis nemorensis</name>
    <dbReference type="NCBI Taxonomy" id="586526"/>
    <lineage>
        <taxon>Eukaryota</taxon>
        <taxon>Viridiplantae</taxon>
        <taxon>Streptophyta</taxon>
        <taxon>Embryophyta</taxon>
        <taxon>Tracheophyta</taxon>
        <taxon>Spermatophyta</taxon>
        <taxon>Magnoliopsida</taxon>
        <taxon>eudicotyledons</taxon>
        <taxon>Gunneridae</taxon>
        <taxon>Pentapetalae</taxon>
        <taxon>rosids</taxon>
        <taxon>malvids</taxon>
        <taxon>Brassicales</taxon>
        <taxon>Brassicaceae</taxon>
        <taxon>Arabideae</taxon>
        <taxon>Arabis</taxon>
    </lineage>
</organism>
<sequence>MYDGDTGNGCRIPSGLDLETVCRNIKSALREEGYLGNVSITAYGTKDHVGDNILPDGFTLKPHGEDMDCYSLPLTFFSEHEDYNALVALPQTPSRELTRTVAAVWRWGRLSTGEKPFYSINNIWTRFEARCPTPEDLVGVRWHPRTAAAPACGETSQVSQSSVLPSRRQKQRERQRRAKLQHDCLSQ</sequence>
<dbReference type="GO" id="GO:0010468">
    <property type="term" value="P:regulation of gene expression"/>
    <property type="evidence" value="ECO:0007669"/>
    <property type="project" value="InterPro"/>
</dbReference>
<keyword evidence="3" id="KW-1185">Reference proteome</keyword>
<feature type="region of interest" description="Disordered" evidence="1">
    <location>
        <begin position="151"/>
        <end position="187"/>
    </location>
</feature>
<evidence type="ECO:0000313" key="3">
    <source>
        <dbReference type="Proteomes" id="UP000489600"/>
    </source>
</evidence>
<dbReference type="OrthoDB" id="10609601at2759"/>
<proteinExistence type="predicted"/>
<dbReference type="AlphaFoldDB" id="A0A565ARS4"/>
<dbReference type="Proteomes" id="UP000489600">
    <property type="component" value="Unassembled WGS sequence"/>
</dbReference>
<evidence type="ECO:0000256" key="1">
    <source>
        <dbReference type="SAM" id="MobiDB-lite"/>
    </source>
</evidence>
<feature type="compositionally biased region" description="Basic residues" evidence="1">
    <location>
        <begin position="167"/>
        <end position="179"/>
    </location>
</feature>
<dbReference type="EMBL" id="CABITT030000001">
    <property type="protein sequence ID" value="VVA91318.1"/>
    <property type="molecule type" value="Genomic_DNA"/>
</dbReference>
<dbReference type="PANTHER" id="PTHR14379:SF3">
    <property type="entry name" value="MEIOSIS REGULATOR AND MRNA STABILITY FACTOR 1"/>
    <property type="match status" value="1"/>
</dbReference>
<protein>
    <submittedName>
        <fullName evidence="2">Uncharacterized protein</fullName>
    </submittedName>
</protein>
<dbReference type="PANTHER" id="PTHR14379">
    <property type="entry name" value="LIMKAIN B LKAP"/>
    <property type="match status" value="1"/>
</dbReference>
<dbReference type="InterPro" id="IPR024768">
    <property type="entry name" value="Marf1"/>
</dbReference>